<dbReference type="AlphaFoldDB" id="A0A521C6K8"/>
<dbReference type="Gene3D" id="1.25.40.390">
    <property type="match status" value="1"/>
</dbReference>
<dbReference type="InterPro" id="IPR012944">
    <property type="entry name" value="SusD_RagB_dom"/>
</dbReference>
<gene>
    <name evidence="8" type="ORF">SAMN06265379_102419</name>
</gene>
<dbReference type="SUPFAM" id="SSF48452">
    <property type="entry name" value="TPR-like"/>
    <property type="match status" value="1"/>
</dbReference>
<feature type="domain" description="RagB/SusD" evidence="6">
    <location>
        <begin position="379"/>
        <end position="460"/>
    </location>
</feature>
<keyword evidence="5" id="KW-0998">Cell outer membrane</keyword>
<evidence type="ECO:0000313" key="8">
    <source>
        <dbReference type="EMBL" id="SMO55044.1"/>
    </source>
</evidence>
<evidence type="ECO:0000256" key="4">
    <source>
        <dbReference type="ARBA" id="ARBA00023136"/>
    </source>
</evidence>
<keyword evidence="9" id="KW-1185">Reference proteome</keyword>
<keyword evidence="4" id="KW-0472">Membrane</keyword>
<reference evidence="8 9" key="1">
    <citation type="submission" date="2017-05" db="EMBL/GenBank/DDBJ databases">
        <authorList>
            <person name="Varghese N."/>
            <person name="Submissions S."/>
        </authorList>
    </citation>
    <scope>NUCLEOTIDE SEQUENCE [LARGE SCALE GENOMIC DNA]</scope>
    <source>
        <strain evidence="8 9">DSM 27040</strain>
    </source>
</reference>
<dbReference type="GO" id="GO:0009279">
    <property type="term" value="C:cell outer membrane"/>
    <property type="evidence" value="ECO:0007669"/>
    <property type="project" value="UniProtKB-SubCell"/>
</dbReference>
<dbReference type="InterPro" id="IPR033985">
    <property type="entry name" value="SusD-like_N"/>
</dbReference>
<name>A0A521C6K8_SACCC</name>
<evidence type="ECO:0000313" key="9">
    <source>
        <dbReference type="Proteomes" id="UP000319040"/>
    </source>
</evidence>
<evidence type="ECO:0000256" key="1">
    <source>
        <dbReference type="ARBA" id="ARBA00004442"/>
    </source>
</evidence>
<protein>
    <submittedName>
        <fullName evidence="8">SusD family protein</fullName>
    </submittedName>
</protein>
<evidence type="ECO:0000256" key="5">
    <source>
        <dbReference type="ARBA" id="ARBA00023237"/>
    </source>
</evidence>
<proteinExistence type="inferred from homology"/>
<dbReference type="Proteomes" id="UP000319040">
    <property type="component" value="Unassembled WGS sequence"/>
</dbReference>
<feature type="domain" description="SusD-like N-terminal" evidence="7">
    <location>
        <begin position="22"/>
        <end position="209"/>
    </location>
</feature>
<evidence type="ECO:0000256" key="2">
    <source>
        <dbReference type="ARBA" id="ARBA00006275"/>
    </source>
</evidence>
<dbReference type="EMBL" id="FXTB01000002">
    <property type="protein sequence ID" value="SMO55044.1"/>
    <property type="molecule type" value="Genomic_DNA"/>
</dbReference>
<dbReference type="PROSITE" id="PS51257">
    <property type="entry name" value="PROKAR_LIPOPROTEIN"/>
    <property type="match status" value="1"/>
</dbReference>
<comment type="similarity">
    <text evidence="2">Belongs to the SusD family.</text>
</comment>
<comment type="subcellular location">
    <subcellularLocation>
        <location evidence="1">Cell outer membrane</location>
    </subcellularLocation>
</comment>
<keyword evidence="3" id="KW-0732">Signal</keyword>
<dbReference type="RefSeq" id="WP_185957475.1">
    <property type="nucleotide sequence ID" value="NZ_FXTB01000002.1"/>
</dbReference>
<accession>A0A521C6K8</accession>
<dbReference type="InterPro" id="IPR011990">
    <property type="entry name" value="TPR-like_helical_dom_sf"/>
</dbReference>
<evidence type="ECO:0000259" key="7">
    <source>
        <dbReference type="Pfam" id="PF14322"/>
    </source>
</evidence>
<evidence type="ECO:0000259" key="6">
    <source>
        <dbReference type="Pfam" id="PF07980"/>
    </source>
</evidence>
<dbReference type="Pfam" id="PF07980">
    <property type="entry name" value="SusD_RagB"/>
    <property type="match status" value="1"/>
</dbReference>
<dbReference type="Pfam" id="PF14322">
    <property type="entry name" value="SusD-like_3"/>
    <property type="match status" value="1"/>
</dbReference>
<organism evidence="8 9">
    <name type="scientific">Saccharicrinis carchari</name>
    <dbReference type="NCBI Taxonomy" id="1168039"/>
    <lineage>
        <taxon>Bacteria</taxon>
        <taxon>Pseudomonadati</taxon>
        <taxon>Bacteroidota</taxon>
        <taxon>Bacteroidia</taxon>
        <taxon>Marinilabiliales</taxon>
        <taxon>Marinilabiliaceae</taxon>
        <taxon>Saccharicrinis</taxon>
    </lineage>
</organism>
<evidence type="ECO:0000256" key="3">
    <source>
        <dbReference type="ARBA" id="ARBA00022729"/>
    </source>
</evidence>
<sequence>MKNILIQITIAIAILTLVSCDDFLDINPESEVVNDDMFSNKRGIEDAIYGLYGKMKSPTLYGENLAWAYTEVLAQNYNGPNALPYNDIENYNFEDAKSDLGSIWQKAYEVIGHANNIIVNLEGKEAESYELYHLYLGETYGIRAFLHFDLIRLFAPHIEQEPEVKGIPYVKSYSFEHTDFSSVSAVYDFIIQDLKKAQELLKADDEYVQYPRILASELNEEFLMGRQLHFNYYAATATLARVYWMKGDLEKAKTEALKVINSTKFPLVKKDEIVNLIAGHLSPKESIWGLFSTDYFNTTETRLYQSTSWASFSPYDPSSGGSYLMPYKSVYAQYQGENHGNDARLGWFRPAVEGGISPNCLKVVDVKRINSGEGSDAGKELIEGISMIRIPEMYYIASEAELEAGNTEMATQLIDEVLQSRGMTRLADRIPALTLDIDLLYNERHKELFGEGQRWFEMKKKNMDIVSNAENKIIPASNDVYVLPIPIEEYEYRND</sequence>